<feature type="domain" description="Kazal-like" evidence="5">
    <location>
        <begin position="87"/>
        <end position="140"/>
    </location>
</feature>
<gene>
    <name evidence="6" type="ORF">DAPPUDRAFT_254089</name>
</gene>
<keyword evidence="3" id="KW-0325">Glycoprotein</keyword>
<evidence type="ECO:0000256" key="3">
    <source>
        <dbReference type="ARBA" id="ARBA00023180"/>
    </source>
</evidence>
<dbReference type="SMART" id="SM00274">
    <property type="entry name" value="FOLN"/>
    <property type="match status" value="2"/>
</dbReference>
<dbReference type="SUPFAM" id="SSF100895">
    <property type="entry name" value="Kazal-type serine protease inhibitors"/>
    <property type="match status" value="2"/>
</dbReference>
<evidence type="ECO:0000256" key="1">
    <source>
        <dbReference type="ARBA" id="ARBA00022729"/>
    </source>
</evidence>
<reference evidence="6 7" key="1">
    <citation type="journal article" date="2011" name="Science">
        <title>The ecoresponsive genome of Daphnia pulex.</title>
        <authorList>
            <person name="Colbourne J.K."/>
            <person name="Pfrender M.E."/>
            <person name="Gilbert D."/>
            <person name="Thomas W.K."/>
            <person name="Tucker A."/>
            <person name="Oakley T.H."/>
            <person name="Tokishita S."/>
            <person name="Aerts A."/>
            <person name="Arnold G.J."/>
            <person name="Basu M.K."/>
            <person name="Bauer D.J."/>
            <person name="Caceres C.E."/>
            <person name="Carmel L."/>
            <person name="Casola C."/>
            <person name="Choi J.H."/>
            <person name="Detter J.C."/>
            <person name="Dong Q."/>
            <person name="Dusheyko S."/>
            <person name="Eads B.D."/>
            <person name="Frohlich T."/>
            <person name="Geiler-Samerotte K.A."/>
            <person name="Gerlach D."/>
            <person name="Hatcher P."/>
            <person name="Jogdeo S."/>
            <person name="Krijgsveld J."/>
            <person name="Kriventseva E.V."/>
            <person name="Kultz D."/>
            <person name="Laforsch C."/>
            <person name="Lindquist E."/>
            <person name="Lopez J."/>
            <person name="Manak J.R."/>
            <person name="Muller J."/>
            <person name="Pangilinan J."/>
            <person name="Patwardhan R.P."/>
            <person name="Pitluck S."/>
            <person name="Pritham E.J."/>
            <person name="Rechtsteiner A."/>
            <person name="Rho M."/>
            <person name="Rogozin I.B."/>
            <person name="Sakarya O."/>
            <person name="Salamov A."/>
            <person name="Schaack S."/>
            <person name="Shapiro H."/>
            <person name="Shiga Y."/>
            <person name="Skalitzky C."/>
            <person name="Smith Z."/>
            <person name="Souvorov A."/>
            <person name="Sung W."/>
            <person name="Tang Z."/>
            <person name="Tsuchiya D."/>
            <person name="Tu H."/>
            <person name="Vos H."/>
            <person name="Wang M."/>
            <person name="Wolf Y.I."/>
            <person name="Yamagata H."/>
            <person name="Yamada T."/>
            <person name="Ye Y."/>
            <person name="Shaw J.R."/>
            <person name="Andrews J."/>
            <person name="Crease T.J."/>
            <person name="Tang H."/>
            <person name="Lucas S.M."/>
            <person name="Robertson H.M."/>
            <person name="Bork P."/>
            <person name="Koonin E.V."/>
            <person name="Zdobnov E.M."/>
            <person name="Grigoriev I.V."/>
            <person name="Lynch M."/>
            <person name="Boore J.L."/>
        </authorList>
    </citation>
    <scope>NUCLEOTIDE SEQUENCE [LARGE SCALE GENOMIC DNA]</scope>
</reference>
<dbReference type="KEGG" id="dpx:DAPPUDRAFT_254089"/>
<evidence type="ECO:0000256" key="4">
    <source>
        <dbReference type="SAM" id="MobiDB-lite"/>
    </source>
</evidence>
<dbReference type="InterPro" id="IPR036058">
    <property type="entry name" value="Kazal_dom_sf"/>
</dbReference>
<accession>E9H692</accession>
<organism evidence="6 7">
    <name type="scientific">Daphnia pulex</name>
    <name type="common">Water flea</name>
    <dbReference type="NCBI Taxonomy" id="6669"/>
    <lineage>
        <taxon>Eukaryota</taxon>
        <taxon>Metazoa</taxon>
        <taxon>Ecdysozoa</taxon>
        <taxon>Arthropoda</taxon>
        <taxon>Crustacea</taxon>
        <taxon>Branchiopoda</taxon>
        <taxon>Diplostraca</taxon>
        <taxon>Cladocera</taxon>
        <taxon>Anomopoda</taxon>
        <taxon>Daphniidae</taxon>
        <taxon>Daphnia</taxon>
    </lineage>
</organism>
<dbReference type="InterPro" id="IPR002350">
    <property type="entry name" value="Kazal_dom"/>
</dbReference>
<dbReference type="OMA" id="PCASVEC"/>
<dbReference type="InParanoid" id="E9H692"/>
<dbReference type="InterPro" id="IPR003645">
    <property type="entry name" value="Fol_N"/>
</dbReference>
<dbReference type="STRING" id="6669.E9H692"/>
<keyword evidence="1" id="KW-0732">Signal</keyword>
<proteinExistence type="predicted"/>
<dbReference type="eggNOG" id="KOG3649">
    <property type="taxonomic scope" value="Eukaryota"/>
</dbReference>
<keyword evidence="2" id="KW-1015">Disulfide bond</keyword>
<feature type="compositionally biased region" description="Polar residues" evidence="4">
    <location>
        <begin position="13"/>
        <end position="22"/>
    </location>
</feature>
<dbReference type="AlphaFoldDB" id="E9H692"/>
<dbReference type="PANTHER" id="PTHR13866:SF29">
    <property type="entry name" value="FOLLISTATIN"/>
    <property type="match status" value="1"/>
</dbReference>
<dbReference type="Proteomes" id="UP000000305">
    <property type="component" value="Unassembled WGS sequence"/>
</dbReference>
<sequence length="215" mass="23127">MENLNLAKPASSARIQHTTASSAHKPDPCADLKCPPGAKCIATPDASSATCQCPTKKCYGEARVTVHGSNPNIDDKYLTNVFLENFYANVAKCSSYGDSVGSRPICGVDGKDYANMCELHKSSCLANRMIAVKFQGSCDPCASVECLSPSVCVMDSERKPHCRCGDTCPSDFQPVCGSDGRSYSSQCHLQQEACRSQRHLRILYKGLCESGTYGC</sequence>
<feature type="domain" description="Kazal-like" evidence="5">
    <location>
        <begin position="156"/>
        <end position="210"/>
    </location>
</feature>
<keyword evidence="7" id="KW-1185">Reference proteome</keyword>
<dbReference type="PROSITE" id="PS51465">
    <property type="entry name" value="KAZAL_2"/>
    <property type="match status" value="2"/>
</dbReference>
<dbReference type="CDD" id="cd00104">
    <property type="entry name" value="KAZAL_FS"/>
    <property type="match status" value="2"/>
</dbReference>
<protein>
    <recommendedName>
        <fullName evidence="5">Kazal-like domain-containing protein</fullName>
    </recommendedName>
</protein>
<dbReference type="HOGENOM" id="CLU_1284466_0_0_1"/>
<dbReference type="OrthoDB" id="88467at2759"/>
<evidence type="ECO:0000256" key="2">
    <source>
        <dbReference type="ARBA" id="ARBA00023157"/>
    </source>
</evidence>
<dbReference type="EMBL" id="GL732596">
    <property type="protein sequence ID" value="EFX72773.1"/>
    <property type="molecule type" value="Genomic_DNA"/>
</dbReference>
<dbReference type="PANTHER" id="PTHR13866">
    <property type="entry name" value="SPARC OSTEONECTIN"/>
    <property type="match status" value="1"/>
</dbReference>
<dbReference type="FunFam" id="3.30.60.30:FF:000040">
    <property type="entry name" value="Agrin, putative"/>
    <property type="match status" value="1"/>
</dbReference>
<dbReference type="PhylomeDB" id="E9H692"/>
<dbReference type="Gene3D" id="3.30.60.30">
    <property type="match status" value="2"/>
</dbReference>
<evidence type="ECO:0000259" key="5">
    <source>
        <dbReference type="PROSITE" id="PS51465"/>
    </source>
</evidence>
<evidence type="ECO:0000313" key="7">
    <source>
        <dbReference type="Proteomes" id="UP000000305"/>
    </source>
</evidence>
<feature type="region of interest" description="Disordered" evidence="4">
    <location>
        <begin position="1"/>
        <end position="28"/>
    </location>
</feature>
<evidence type="ECO:0000313" key="6">
    <source>
        <dbReference type="EMBL" id="EFX72773.1"/>
    </source>
</evidence>
<name>E9H692_DAPPU</name>
<dbReference type="SMART" id="SM00280">
    <property type="entry name" value="KAZAL"/>
    <property type="match status" value="2"/>
</dbReference>
<dbReference type="Pfam" id="PF07648">
    <property type="entry name" value="Kazal_2"/>
    <property type="match status" value="2"/>
</dbReference>